<name>W5V0G6_9BACT</name>
<dbReference type="EC" id="2.3.1.274" evidence="8 10"/>
<reference evidence="11 12" key="1">
    <citation type="journal article" date="2014" name="Genome Announc.">
        <title>Complete Genome Sequence of Mycoplasma bovoculi Strain M165/69T (ATCC 29104).</title>
        <authorList>
            <person name="Calcutt M.J."/>
            <person name="Foecking M.F."/>
        </authorList>
    </citation>
    <scope>NUCLEOTIDE SEQUENCE [LARGE SCALE GENOMIC DNA]</scope>
    <source>
        <strain evidence="11">M165/69</strain>
    </source>
</reference>
<comment type="function">
    <text evidence="10">Catalyzes the reversible formation of acyl-phosphate (acyl-PO(4)) from acyl-[acyl-carrier-protein] (acyl-ACP). This enzyme utilizes acyl-ACP as fatty acyl donor, but not acyl-CoA.</text>
</comment>
<comment type="subunit">
    <text evidence="9 10">Homodimer. Probably interacts with PlsY.</text>
</comment>
<evidence type="ECO:0000313" key="11">
    <source>
        <dbReference type="EMBL" id="AHH45293.1"/>
    </source>
</evidence>
<keyword evidence="12" id="KW-1185">Reference proteome</keyword>
<dbReference type="PANTHER" id="PTHR30100">
    <property type="entry name" value="FATTY ACID/PHOSPHOLIPID SYNTHESIS PROTEIN PLSX"/>
    <property type="match status" value="1"/>
</dbReference>
<comment type="pathway">
    <text evidence="10">Lipid metabolism; phospholipid metabolism.</text>
</comment>
<gene>
    <name evidence="10 11" type="primary">plsX</name>
    <name evidence="11" type="ORF">MYB_01420</name>
</gene>
<keyword evidence="11" id="KW-0012">Acyltransferase</keyword>
<dbReference type="RefSeq" id="WP_022934779.1">
    <property type="nucleotide sequence ID" value="NZ_CP007154.1"/>
</dbReference>
<dbReference type="PIRSF" id="PIRSF002465">
    <property type="entry name" value="Phsphlp_syn_PlsX"/>
    <property type="match status" value="1"/>
</dbReference>
<dbReference type="eggNOG" id="COG0416">
    <property type="taxonomic scope" value="Bacteria"/>
</dbReference>
<dbReference type="AlphaFoldDB" id="W5V0G6"/>
<sequence>MNKFKIAFDVQNNENSLVHAVKAANLFAKNNPNYHLVLVGDETKIKTYVEKLDNISILDEKSIAVKQDKSIRHAHKEQNSMNVAIDLLANKQVDALLSPAESSLILASSFFKLPKLPNIERPAFMPMIPTISDLPFLMVDVGANVVVKPQYLAQWAQIASLFFENLYNFKKPKVAIVNIGVEQNKGLQFHGEAYQILSQQSDLNFVGFVEPKYLLDADVQVFVCDGYAGNLILKTLEGAMLSVFKLLKQTLMSSTRGKVAGILAKPSLYKIKEKFDYRNVGAAWIVGLDGIALKAHGSSDEQAFLGALNQVKIALESQILQKIKEKLFSDAL</sequence>
<evidence type="ECO:0000256" key="5">
    <source>
        <dbReference type="ARBA" id="ARBA00023098"/>
    </source>
</evidence>
<keyword evidence="3 10" id="KW-0444">Lipid biosynthesis</keyword>
<proteinExistence type="inferred from homology"/>
<dbReference type="PATRIC" id="fig|743966.3.peg.285"/>
<dbReference type="GO" id="GO:0006633">
    <property type="term" value="P:fatty acid biosynthetic process"/>
    <property type="evidence" value="ECO:0007669"/>
    <property type="project" value="UniProtKB-UniRule"/>
</dbReference>
<evidence type="ECO:0000256" key="2">
    <source>
        <dbReference type="ARBA" id="ARBA00022490"/>
    </source>
</evidence>
<evidence type="ECO:0000256" key="1">
    <source>
        <dbReference type="ARBA" id="ARBA00001232"/>
    </source>
</evidence>
<evidence type="ECO:0000256" key="4">
    <source>
        <dbReference type="ARBA" id="ARBA00022679"/>
    </source>
</evidence>
<keyword evidence="7 10" id="KW-1208">Phospholipid metabolism</keyword>
<evidence type="ECO:0000256" key="8">
    <source>
        <dbReference type="ARBA" id="ARBA00024069"/>
    </source>
</evidence>
<dbReference type="InterPro" id="IPR003664">
    <property type="entry name" value="FA_synthesis"/>
</dbReference>
<keyword evidence="2 10" id="KW-0963">Cytoplasm</keyword>
<accession>W5V0G6</accession>
<dbReference type="PANTHER" id="PTHR30100:SF1">
    <property type="entry name" value="PHOSPHATE ACYLTRANSFERASE"/>
    <property type="match status" value="1"/>
</dbReference>
<dbReference type="InterPro" id="IPR012281">
    <property type="entry name" value="Phospholipid_synth_PlsX-like"/>
</dbReference>
<evidence type="ECO:0000256" key="7">
    <source>
        <dbReference type="ARBA" id="ARBA00023264"/>
    </source>
</evidence>
<keyword evidence="6 10" id="KW-0594">Phospholipid biosynthesis</keyword>
<dbReference type="EMBL" id="CP007154">
    <property type="protein sequence ID" value="AHH45293.1"/>
    <property type="molecule type" value="Genomic_DNA"/>
</dbReference>
<dbReference type="Proteomes" id="UP000019229">
    <property type="component" value="Chromosome"/>
</dbReference>
<comment type="catalytic activity">
    <reaction evidence="1 10">
        <text>a fatty acyl-[ACP] + phosphate = an acyl phosphate + holo-[ACP]</text>
        <dbReference type="Rhea" id="RHEA:42292"/>
        <dbReference type="Rhea" id="RHEA-COMP:9685"/>
        <dbReference type="Rhea" id="RHEA-COMP:14125"/>
        <dbReference type="ChEBI" id="CHEBI:43474"/>
        <dbReference type="ChEBI" id="CHEBI:59918"/>
        <dbReference type="ChEBI" id="CHEBI:64479"/>
        <dbReference type="ChEBI" id="CHEBI:138651"/>
        <dbReference type="EC" id="2.3.1.274"/>
    </reaction>
</comment>
<evidence type="ECO:0000256" key="3">
    <source>
        <dbReference type="ARBA" id="ARBA00022516"/>
    </source>
</evidence>
<dbReference type="Pfam" id="PF02504">
    <property type="entry name" value="FA_synthesis"/>
    <property type="match status" value="1"/>
</dbReference>
<dbReference type="SUPFAM" id="SSF53659">
    <property type="entry name" value="Isocitrate/Isopropylmalate dehydrogenase-like"/>
    <property type="match status" value="1"/>
</dbReference>
<keyword evidence="4 10" id="KW-0808">Transferase</keyword>
<organism evidence="11 12">
    <name type="scientific">Mesomycoplasma bovoculi M165/69</name>
    <dbReference type="NCBI Taxonomy" id="743966"/>
    <lineage>
        <taxon>Bacteria</taxon>
        <taxon>Bacillati</taxon>
        <taxon>Mycoplasmatota</taxon>
        <taxon>Mycoplasmoidales</taxon>
        <taxon>Metamycoplasmataceae</taxon>
        <taxon>Mesomycoplasma</taxon>
    </lineage>
</organism>
<dbReference type="GO" id="GO:0008654">
    <property type="term" value="P:phospholipid biosynthetic process"/>
    <property type="evidence" value="ECO:0007669"/>
    <property type="project" value="UniProtKB-KW"/>
</dbReference>
<dbReference type="KEGG" id="mbc:MYB_01420"/>
<dbReference type="HOGENOM" id="CLU_039379_1_1_14"/>
<dbReference type="OrthoDB" id="9806408at2"/>
<comment type="similarity">
    <text evidence="10">Belongs to the PlsX family.</text>
</comment>
<keyword evidence="5 10" id="KW-0443">Lipid metabolism</keyword>
<dbReference type="GO" id="GO:0043811">
    <property type="term" value="F:phosphate:acyl-[acyl carrier protein] acyltransferase activity"/>
    <property type="evidence" value="ECO:0007669"/>
    <property type="project" value="UniProtKB-UniRule"/>
</dbReference>
<dbReference type="Gene3D" id="3.40.718.10">
    <property type="entry name" value="Isopropylmalate Dehydrogenase"/>
    <property type="match status" value="1"/>
</dbReference>
<evidence type="ECO:0000256" key="10">
    <source>
        <dbReference type="HAMAP-Rule" id="MF_00019"/>
    </source>
</evidence>
<dbReference type="HAMAP" id="MF_00019">
    <property type="entry name" value="PlsX"/>
    <property type="match status" value="1"/>
</dbReference>
<evidence type="ECO:0000313" key="12">
    <source>
        <dbReference type="Proteomes" id="UP000019229"/>
    </source>
</evidence>
<dbReference type="UniPathway" id="UPA00085"/>
<dbReference type="GO" id="GO:0005737">
    <property type="term" value="C:cytoplasm"/>
    <property type="evidence" value="ECO:0007669"/>
    <property type="project" value="UniProtKB-SubCell"/>
</dbReference>
<comment type="subcellular location">
    <subcellularLocation>
        <location evidence="10">Cytoplasm</location>
    </subcellularLocation>
    <text evidence="10">Associated with the membrane possibly through PlsY.</text>
</comment>
<dbReference type="NCBIfam" id="TIGR00182">
    <property type="entry name" value="plsX"/>
    <property type="match status" value="1"/>
</dbReference>
<dbReference type="STRING" id="743966.MYB_01420"/>
<evidence type="ECO:0000256" key="9">
    <source>
        <dbReference type="ARBA" id="ARBA00046608"/>
    </source>
</evidence>
<protein>
    <recommendedName>
        <fullName evidence="8 10">Phosphate acyltransferase</fullName>
        <ecNumber evidence="8 10">2.3.1.274</ecNumber>
    </recommendedName>
    <alternativeName>
        <fullName evidence="10">Acyl-ACP phosphotransacylase</fullName>
    </alternativeName>
    <alternativeName>
        <fullName evidence="10">Acyl-[acyl-carrier-protein]--phosphate acyltransferase</fullName>
    </alternativeName>
    <alternativeName>
        <fullName evidence="10">Phosphate-acyl-ACP acyltransferase</fullName>
    </alternativeName>
</protein>
<evidence type="ECO:0000256" key="6">
    <source>
        <dbReference type="ARBA" id="ARBA00023209"/>
    </source>
</evidence>